<dbReference type="Proteomes" id="UP001180020">
    <property type="component" value="Unassembled WGS sequence"/>
</dbReference>
<organism evidence="2 3">
    <name type="scientific">Acorus calamus</name>
    <name type="common">Sweet flag</name>
    <dbReference type="NCBI Taxonomy" id="4465"/>
    <lineage>
        <taxon>Eukaryota</taxon>
        <taxon>Viridiplantae</taxon>
        <taxon>Streptophyta</taxon>
        <taxon>Embryophyta</taxon>
        <taxon>Tracheophyta</taxon>
        <taxon>Spermatophyta</taxon>
        <taxon>Magnoliopsida</taxon>
        <taxon>Liliopsida</taxon>
        <taxon>Acoraceae</taxon>
        <taxon>Acorus</taxon>
    </lineage>
</organism>
<evidence type="ECO:0000313" key="2">
    <source>
        <dbReference type="EMBL" id="KAK1305435.1"/>
    </source>
</evidence>
<protein>
    <submittedName>
        <fullName evidence="2">Uncharacterized protein</fullName>
    </submittedName>
</protein>
<name>A0AAV9DW76_ACOCL</name>
<sequence>MDTQFSSLEEMWEDRRKTKRSGNSSVLAKVGRSLVPAVSWALWLTHNASIFRGQQRYMENTWGYVVGFMKAWER</sequence>
<accession>A0AAV9DW76</accession>
<dbReference type="AlphaFoldDB" id="A0AAV9DW76"/>
<proteinExistence type="predicted"/>
<dbReference type="EMBL" id="JAUJYO010000011">
    <property type="protein sequence ID" value="KAK1305435.1"/>
    <property type="molecule type" value="Genomic_DNA"/>
</dbReference>
<feature type="region of interest" description="Disordered" evidence="1">
    <location>
        <begin position="1"/>
        <end position="25"/>
    </location>
</feature>
<comment type="caution">
    <text evidence="2">The sequence shown here is derived from an EMBL/GenBank/DDBJ whole genome shotgun (WGS) entry which is preliminary data.</text>
</comment>
<reference evidence="2" key="2">
    <citation type="submission" date="2023-06" db="EMBL/GenBank/DDBJ databases">
        <authorList>
            <person name="Ma L."/>
            <person name="Liu K.-W."/>
            <person name="Li Z."/>
            <person name="Hsiao Y.-Y."/>
            <person name="Qi Y."/>
            <person name="Fu T."/>
            <person name="Tang G."/>
            <person name="Zhang D."/>
            <person name="Sun W.-H."/>
            <person name="Liu D.-K."/>
            <person name="Li Y."/>
            <person name="Chen G.-Z."/>
            <person name="Liu X.-D."/>
            <person name="Liao X.-Y."/>
            <person name="Jiang Y.-T."/>
            <person name="Yu X."/>
            <person name="Hao Y."/>
            <person name="Huang J."/>
            <person name="Zhao X.-W."/>
            <person name="Ke S."/>
            <person name="Chen Y.-Y."/>
            <person name="Wu W.-L."/>
            <person name="Hsu J.-L."/>
            <person name="Lin Y.-F."/>
            <person name="Huang M.-D."/>
            <person name="Li C.-Y."/>
            <person name="Huang L."/>
            <person name="Wang Z.-W."/>
            <person name="Zhao X."/>
            <person name="Zhong W.-Y."/>
            <person name="Peng D.-H."/>
            <person name="Ahmad S."/>
            <person name="Lan S."/>
            <person name="Zhang J.-S."/>
            <person name="Tsai W.-C."/>
            <person name="Van De Peer Y."/>
            <person name="Liu Z.-J."/>
        </authorList>
    </citation>
    <scope>NUCLEOTIDE SEQUENCE</scope>
    <source>
        <strain evidence="2">CP</strain>
        <tissue evidence="2">Leaves</tissue>
    </source>
</reference>
<evidence type="ECO:0000256" key="1">
    <source>
        <dbReference type="SAM" id="MobiDB-lite"/>
    </source>
</evidence>
<evidence type="ECO:0000313" key="3">
    <source>
        <dbReference type="Proteomes" id="UP001180020"/>
    </source>
</evidence>
<gene>
    <name evidence="2" type="ORF">QJS10_CPB11g01743</name>
</gene>
<keyword evidence="3" id="KW-1185">Reference proteome</keyword>
<reference evidence="2" key="1">
    <citation type="journal article" date="2023" name="Nat. Commun.">
        <title>Diploid and tetraploid genomes of Acorus and the evolution of monocots.</title>
        <authorList>
            <person name="Ma L."/>
            <person name="Liu K.W."/>
            <person name="Li Z."/>
            <person name="Hsiao Y.Y."/>
            <person name="Qi Y."/>
            <person name="Fu T."/>
            <person name="Tang G.D."/>
            <person name="Zhang D."/>
            <person name="Sun W.H."/>
            <person name="Liu D.K."/>
            <person name="Li Y."/>
            <person name="Chen G.Z."/>
            <person name="Liu X.D."/>
            <person name="Liao X.Y."/>
            <person name="Jiang Y.T."/>
            <person name="Yu X."/>
            <person name="Hao Y."/>
            <person name="Huang J."/>
            <person name="Zhao X.W."/>
            <person name="Ke S."/>
            <person name="Chen Y.Y."/>
            <person name="Wu W.L."/>
            <person name="Hsu J.L."/>
            <person name="Lin Y.F."/>
            <person name="Huang M.D."/>
            <person name="Li C.Y."/>
            <person name="Huang L."/>
            <person name="Wang Z.W."/>
            <person name="Zhao X."/>
            <person name="Zhong W.Y."/>
            <person name="Peng D.H."/>
            <person name="Ahmad S."/>
            <person name="Lan S."/>
            <person name="Zhang J.S."/>
            <person name="Tsai W.C."/>
            <person name="Van de Peer Y."/>
            <person name="Liu Z.J."/>
        </authorList>
    </citation>
    <scope>NUCLEOTIDE SEQUENCE</scope>
    <source>
        <strain evidence="2">CP</strain>
    </source>
</reference>